<evidence type="ECO:0000313" key="1">
    <source>
        <dbReference type="EMBL" id="GAG77469.1"/>
    </source>
</evidence>
<reference evidence="1" key="1">
    <citation type="journal article" date="2014" name="Front. Microbiol.">
        <title>High frequency of phylogenetically diverse reductive dehalogenase-homologous genes in deep subseafloor sedimentary metagenomes.</title>
        <authorList>
            <person name="Kawai M."/>
            <person name="Futagami T."/>
            <person name="Toyoda A."/>
            <person name="Takaki Y."/>
            <person name="Nishi S."/>
            <person name="Hori S."/>
            <person name="Arai W."/>
            <person name="Tsubouchi T."/>
            <person name="Morono Y."/>
            <person name="Uchiyama I."/>
            <person name="Ito T."/>
            <person name="Fujiyama A."/>
            <person name="Inagaki F."/>
            <person name="Takami H."/>
        </authorList>
    </citation>
    <scope>NUCLEOTIDE SEQUENCE</scope>
    <source>
        <strain evidence="1">Expedition CK06-06</strain>
    </source>
</reference>
<protein>
    <submittedName>
        <fullName evidence="1">Uncharacterized protein</fullName>
    </submittedName>
</protein>
<gene>
    <name evidence="1" type="ORF">S01H4_31064</name>
</gene>
<name>X1A6X6_9ZZZZ</name>
<dbReference type="EMBL" id="BART01016097">
    <property type="protein sequence ID" value="GAG77469.1"/>
    <property type="molecule type" value="Genomic_DNA"/>
</dbReference>
<dbReference type="AlphaFoldDB" id="X1A6X6"/>
<organism evidence="1">
    <name type="scientific">marine sediment metagenome</name>
    <dbReference type="NCBI Taxonomy" id="412755"/>
    <lineage>
        <taxon>unclassified sequences</taxon>
        <taxon>metagenomes</taxon>
        <taxon>ecological metagenomes</taxon>
    </lineage>
</organism>
<proteinExistence type="predicted"/>
<comment type="caution">
    <text evidence="1">The sequence shown here is derived from an EMBL/GenBank/DDBJ whole genome shotgun (WGS) entry which is preliminary data.</text>
</comment>
<feature type="non-terminal residue" evidence="1">
    <location>
        <position position="51"/>
    </location>
</feature>
<sequence>MEEQFVSPPNSAKPRVWWHWMNGNITKEGIKADLHWMKRVGIGGLHKVDVG</sequence>
<accession>X1A6X6</accession>
<dbReference type="Pfam" id="PF17132">
    <property type="entry name" value="Glyco_hydro_106"/>
    <property type="match status" value="1"/>
</dbReference>